<evidence type="ECO:0000313" key="1">
    <source>
        <dbReference type="EMBL" id="KAI4347316.1"/>
    </source>
</evidence>
<name>A0ACB9PFW6_BAUVA</name>
<dbReference type="Proteomes" id="UP000828941">
    <property type="component" value="Chromosome 4"/>
</dbReference>
<comment type="caution">
    <text evidence="1">The sequence shown here is derived from an EMBL/GenBank/DDBJ whole genome shotgun (WGS) entry which is preliminary data.</text>
</comment>
<organism evidence="1 2">
    <name type="scientific">Bauhinia variegata</name>
    <name type="common">Purple orchid tree</name>
    <name type="synonym">Phanera variegata</name>
    <dbReference type="NCBI Taxonomy" id="167791"/>
    <lineage>
        <taxon>Eukaryota</taxon>
        <taxon>Viridiplantae</taxon>
        <taxon>Streptophyta</taxon>
        <taxon>Embryophyta</taxon>
        <taxon>Tracheophyta</taxon>
        <taxon>Spermatophyta</taxon>
        <taxon>Magnoliopsida</taxon>
        <taxon>eudicotyledons</taxon>
        <taxon>Gunneridae</taxon>
        <taxon>Pentapetalae</taxon>
        <taxon>rosids</taxon>
        <taxon>fabids</taxon>
        <taxon>Fabales</taxon>
        <taxon>Fabaceae</taxon>
        <taxon>Cercidoideae</taxon>
        <taxon>Cercideae</taxon>
        <taxon>Bauhiniinae</taxon>
        <taxon>Bauhinia</taxon>
    </lineage>
</organism>
<proteinExistence type="predicted"/>
<evidence type="ECO:0000313" key="2">
    <source>
        <dbReference type="Proteomes" id="UP000828941"/>
    </source>
</evidence>
<protein>
    <submittedName>
        <fullName evidence="1">Uncharacterized protein</fullName>
    </submittedName>
</protein>
<reference evidence="1 2" key="1">
    <citation type="journal article" date="2022" name="DNA Res.">
        <title>Chromosomal-level genome assembly of the orchid tree Bauhinia variegata (Leguminosae; Cercidoideae) supports the allotetraploid origin hypothesis of Bauhinia.</title>
        <authorList>
            <person name="Zhong Y."/>
            <person name="Chen Y."/>
            <person name="Zheng D."/>
            <person name="Pang J."/>
            <person name="Liu Y."/>
            <person name="Luo S."/>
            <person name="Meng S."/>
            <person name="Qian L."/>
            <person name="Wei D."/>
            <person name="Dai S."/>
            <person name="Zhou R."/>
        </authorList>
    </citation>
    <scope>NUCLEOTIDE SEQUENCE [LARGE SCALE GENOMIC DNA]</scope>
    <source>
        <strain evidence="1">BV-YZ2020</strain>
    </source>
</reference>
<accession>A0ACB9PFW6</accession>
<gene>
    <name evidence="1" type="ORF">L6164_008135</name>
</gene>
<sequence length="294" mass="32632">MDGDNSLNIRNWGYYEPTTSLKNHLGLQLMSSLPEKPLLGVRNAAILSGASGAFHPRDMGMPQVTYPMDYTRNPWIYHQRDKFVNMIPTNLTYASAMPETSSAHHLQMIQPPDFSKEERPMPPTPPPPLPPPVEETPAEKTNGSNKKRQGPKAPKSPKAKKPKRGPRAPKDENNPSVQRARTAKKTTEIVINGIDMDISSIPIPVCSCTGAPQQCYRWGSGGWQSACCTTGMSVYPLPMSTKRRGARIAGRKMSIGAFKKVLEKLAAEGYNFSNQIDLRTYWAKHGTNKFVTIR</sequence>
<dbReference type="EMBL" id="CM039429">
    <property type="protein sequence ID" value="KAI4347316.1"/>
    <property type="molecule type" value="Genomic_DNA"/>
</dbReference>
<keyword evidence="2" id="KW-1185">Reference proteome</keyword>